<dbReference type="Gene3D" id="1.10.4100.10">
    <property type="entry name" value="2-methylcitrate dehydratase PrpD"/>
    <property type="match status" value="1"/>
</dbReference>
<sequence length="473" mass="48800">MGVVTERHPGAIGLVQPVSRNLARFVAEARWEHLSPATVAATELAVLDWFGSALAGAHEPPARFAREVAAGFGRSAEATVFPNGRASAAAAALANGVAGHILELDDIHKGSTVHGAAPIVPATLAVAEREQAGGRAFLLAVALGYEAALRVGEAVNPSHYRFFHPTGTAATFGAAAAAGSLLGLDADRMLDAFGTAGTTAAGLWEFNADGAMSKALHPGKAAFNGVLAADLAARGFTGATRILEGERGFFAAMSDGADPSRITDALGERWKVEENGYKLHACCGHTHTAIDAALALRPEIGDPAAIAEIRVSTYGPGWEIVKEANPRTPYAAKFSLAYVVATALVEGRVGLEQFSPDRFGAEGVVEPRIAALLPKVGETVEPALTAAYPAAWPARLAISLADGRTLEAAADYPRGHPEAPAPVAELEAKARGLIAPLYGEAFADRVVGAVWGLRDAEDMAGTMRGLMAAAGSE</sequence>
<feature type="domain" description="MmgE/PrpD N-terminal" evidence="2">
    <location>
        <begin position="21"/>
        <end position="260"/>
    </location>
</feature>
<dbReference type="SUPFAM" id="SSF103378">
    <property type="entry name" value="2-methylcitrate dehydratase PrpD"/>
    <property type="match status" value="1"/>
</dbReference>
<dbReference type="Gene3D" id="3.30.1330.120">
    <property type="entry name" value="2-methylcitrate dehydratase PrpD"/>
    <property type="match status" value="1"/>
</dbReference>
<protein>
    <submittedName>
        <fullName evidence="4">Immune-responsive protein 1</fullName>
    </submittedName>
</protein>
<gene>
    <name evidence="4" type="ORF">AVDCRST_MAG59-2512</name>
</gene>
<proteinExistence type="inferred from homology"/>
<dbReference type="InterPro" id="IPR045336">
    <property type="entry name" value="MmgE_PrpD_N"/>
</dbReference>
<evidence type="ECO:0000256" key="1">
    <source>
        <dbReference type="ARBA" id="ARBA00006174"/>
    </source>
</evidence>
<dbReference type="PANTHER" id="PTHR16943">
    <property type="entry name" value="2-METHYLCITRATE DEHYDRATASE-RELATED"/>
    <property type="match status" value="1"/>
</dbReference>
<dbReference type="Pfam" id="PF19305">
    <property type="entry name" value="MmgE_PrpD_C"/>
    <property type="match status" value="1"/>
</dbReference>
<name>A0A6J4UZ31_9BACT</name>
<dbReference type="Pfam" id="PF03972">
    <property type="entry name" value="MmgE_PrpD_N"/>
    <property type="match status" value="1"/>
</dbReference>
<organism evidence="4">
    <name type="scientific">uncultured Thermomicrobiales bacterium</name>
    <dbReference type="NCBI Taxonomy" id="1645740"/>
    <lineage>
        <taxon>Bacteria</taxon>
        <taxon>Pseudomonadati</taxon>
        <taxon>Thermomicrobiota</taxon>
        <taxon>Thermomicrobia</taxon>
        <taxon>Thermomicrobiales</taxon>
        <taxon>environmental samples</taxon>
    </lineage>
</organism>
<reference evidence="4" key="1">
    <citation type="submission" date="2020-02" db="EMBL/GenBank/DDBJ databases">
        <authorList>
            <person name="Meier V. D."/>
        </authorList>
    </citation>
    <scope>NUCLEOTIDE SEQUENCE</scope>
    <source>
        <strain evidence="4">AVDCRST_MAG59</strain>
    </source>
</reference>
<dbReference type="GO" id="GO:0016829">
    <property type="term" value="F:lyase activity"/>
    <property type="evidence" value="ECO:0007669"/>
    <property type="project" value="InterPro"/>
</dbReference>
<comment type="similarity">
    <text evidence="1">Belongs to the PrpD family.</text>
</comment>
<dbReference type="AlphaFoldDB" id="A0A6J4UZ31"/>
<feature type="domain" description="MmgE/PrpD C-terminal" evidence="3">
    <location>
        <begin position="280"/>
        <end position="450"/>
    </location>
</feature>
<evidence type="ECO:0000259" key="3">
    <source>
        <dbReference type="Pfam" id="PF19305"/>
    </source>
</evidence>
<dbReference type="InterPro" id="IPR042188">
    <property type="entry name" value="MmgE/PrpD_sf_2"/>
</dbReference>
<dbReference type="InterPro" id="IPR036148">
    <property type="entry name" value="MmgE/PrpD_sf"/>
</dbReference>
<dbReference type="EMBL" id="CADCWF010000157">
    <property type="protein sequence ID" value="CAA9560257.1"/>
    <property type="molecule type" value="Genomic_DNA"/>
</dbReference>
<evidence type="ECO:0000259" key="2">
    <source>
        <dbReference type="Pfam" id="PF03972"/>
    </source>
</evidence>
<dbReference type="InterPro" id="IPR042183">
    <property type="entry name" value="MmgE/PrpD_sf_1"/>
</dbReference>
<evidence type="ECO:0000313" key="4">
    <source>
        <dbReference type="EMBL" id="CAA9560257.1"/>
    </source>
</evidence>
<dbReference type="PANTHER" id="PTHR16943:SF8">
    <property type="entry name" value="2-METHYLCITRATE DEHYDRATASE"/>
    <property type="match status" value="1"/>
</dbReference>
<dbReference type="InterPro" id="IPR045337">
    <property type="entry name" value="MmgE_PrpD_C"/>
</dbReference>
<dbReference type="InterPro" id="IPR005656">
    <property type="entry name" value="MmgE_PrpD"/>
</dbReference>
<accession>A0A6J4UZ31</accession>